<dbReference type="EMBL" id="CAJVPZ010054880">
    <property type="protein sequence ID" value="CAG8783674.1"/>
    <property type="molecule type" value="Genomic_DNA"/>
</dbReference>
<accession>A0A9N9NXV2</accession>
<protein>
    <submittedName>
        <fullName evidence="1">4331_t:CDS:1</fullName>
    </submittedName>
</protein>
<reference evidence="1" key="1">
    <citation type="submission" date="2021-06" db="EMBL/GenBank/DDBJ databases">
        <authorList>
            <person name="Kallberg Y."/>
            <person name="Tangrot J."/>
            <person name="Rosling A."/>
        </authorList>
    </citation>
    <scope>NUCLEOTIDE SEQUENCE</scope>
    <source>
        <strain evidence="1">IN212</strain>
    </source>
</reference>
<dbReference type="Proteomes" id="UP000789396">
    <property type="component" value="Unassembled WGS sequence"/>
</dbReference>
<name>A0A9N9NXV2_9GLOM</name>
<feature type="non-terminal residue" evidence="1">
    <location>
        <position position="1"/>
    </location>
</feature>
<evidence type="ECO:0000313" key="2">
    <source>
        <dbReference type="Proteomes" id="UP000789396"/>
    </source>
</evidence>
<comment type="caution">
    <text evidence="1">The sequence shown here is derived from an EMBL/GenBank/DDBJ whole genome shotgun (WGS) entry which is preliminary data.</text>
</comment>
<keyword evidence="2" id="KW-1185">Reference proteome</keyword>
<evidence type="ECO:0000313" key="1">
    <source>
        <dbReference type="EMBL" id="CAG8783674.1"/>
    </source>
</evidence>
<organism evidence="1 2">
    <name type="scientific">Racocetra fulgida</name>
    <dbReference type="NCBI Taxonomy" id="60492"/>
    <lineage>
        <taxon>Eukaryota</taxon>
        <taxon>Fungi</taxon>
        <taxon>Fungi incertae sedis</taxon>
        <taxon>Mucoromycota</taxon>
        <taxon>Glomeromycotina</taxon>
        <taxon>Glomeromycetes</taxon>
        <taxon>Diversisporales</taxon>
        <taxon>Gigasporaceae</taxon>
        <taxon>Racocetra</taxon>
    </lineage>
</organism>
<dbReference type="AlphaFoldDB" id="A0A9N9NXV2"/>
<feature type="non-terminal residue" evidence="1">
    <location>
        <position position="48"/>
    </location>
</feature>
<gene>
    <name evidence="1" type="ORF">RFULGI_LOCUS16049</name>
</gene>
<proteinExistence type="predicted"/>
<sequence>TTIYKNEIKLLCEFKQYVFRKSKKKKQVSISKEIETDVNAHLEKIKEY</sequence>